<feature type="domain" description="Cyclic nucleotide-binding" evidence="1">
    <location>
        <begin position="130"/>
        <end position="256"/>
    </location>
</feature>
<dbReference type="AlphaFoldDB" id="A0A8S1LBJ9"/>
<protein>
    <recommendedName>
        <fullName evidence="1">Cyclic nucleotide-binding domain-containing protein</fullName>
    </recommendedName>
</protein>
<evidence type="ECO:0000313" key="3">
    <source>
        <dbReference type="Proteomes" id="UP000692954"/>
    </source>
</evidence>
<keyword evidence="3" id="KW-1185">Reference proteome</keyword>
<proteinExistence type="predicted"/>
<dbReference type="OrthoDB" id="309033at2759"/>
<dbReference type="Proteomes" id="UP000692954">
    <property type="component" value="Unassembled WGS sequence"/>
</dbReference>
<comment type="caution">
    <text evidence="2">The sequence shown here is derived from an EMBL/GenBank/DDBJ whole genome shotgun (WGS) entry which is preliminary data.</text>
</comment>
<name>A0A8S1LBJ9_9CILI</name>
<reference evidence="2" key="1">
    <citation type="submission" date="2021-01" db="EMBL/GenBank/DDBJ databases">
        <authorList>
            <consortium name="Genoscope - CEA"/>
            <person name="William W."/>
        </authorList>
    </citation>
    <scope>NUCLEOTIDE SEQUENCE</scope>
</reference>
<accession>A0A8S1LBJ9</accession>
<dbReference type="EMBL" id="CAJJDN010000018">
    <property type="protein sequence ID" value="CAD8063625.1"/>
    <property type="molecule type" value="Genomic_DNA"/>
</dbReference>
<gene>
    <name evidence="2" type="ORF">PSON_ATCC_30995.1.T0180085</name>
</gene>
<dbReference type="PROSITE" id="PS50042">
    <property type="entry name" value="CNMP_BINDING_3"/>
    <property type="match status" value="1"/>
</dbReference>
<evidence type="ECO:0000259" key="1">
    <source>
        <dbReference type="PROSITE" id="PS50042"/>
    </source>
</evidence>
<organism evidence="2 3">
    <name type="scientific">Paramecium sonneborni</name>
    <dbReference type="NCBI Taxonomy" id="65129"/>
    <lineage>
        <taxon>Eukaryota</taxon>
        <taxon>Sar</taxon>
        <taxon>Alveolata</taxon>
        <taxon>Ciliophora</taxon>
        <taxon>Intramacronucleata</taxon>
        <taxon>Oligohymenophorea</taxon>
        <taxon>Peniculida</taxon>
        <taxon>Parameciidae</taxon>
        <taxon>Paramecium</taxon>
    </lineage>
</organism>
<sequence>MHLIPKLIKEQKTQEDIYEIYDHLSQLHQFQAPYEVLKDLCKRIGYSFFETGQIIEKNSNMAYYVIKGVLKTTKNLEIQANMWYEGECGFEAQTETHCFTLPLSNYKKFSVSHNLMYQQKKKTLIFNLPILEKLNYRIHDQLIKGFQEIKFVNQDFIQKMDEPSSSLYILQNGILAISKIYEKNLSQYEKLVLPKKFWSDEILIEQLINNGIIGEELSQFDKALYNVQVVSKTATLLMISIQQLKSISQQIFQAIFKISNENNTFREEIYQKKCLELEKLWQNVDKNQILNQDIKKTITFKVLQKKFQSQDQQSQTVDDNLQYIIGNLSYKKMPKFIQQYFRQKNNKIKKKQDLQSRNQNSNSQQQIDQTQIDSQILLAKVQQKIQQQNPSKLLNCQRLFQVKQFNRNKTPSKSEHIRPNTSQILFQFNISNNQEKNKLMKEQKKNQMINKTIISNLQNSKANLIQSIKMQRSSSVFELKENTSHKVSVTQSKTPRENVFQINFQQNQIGKKIKVNQLLLNSQIQEIN</sequence>
<dbReference type="InterPro" id="IPR000595">
    <property type="entry name" value="cNMP-bd_dom"/>
</dbReference>
<evidence type="ECO:0000313" key="2">
    <source>
        <dbReference type="EMBL" id="CAD8063625.1"/>
    </source>
</evidence>